<dbReference type="PANTHER" id="PTHR21222:SF1">
    <property type="entry name" value="MIT DOMAIN-CONTAINING PROTEIN 1"/>
    <property type="match status" value="1"/>
</dbReference>
<organism evidence="3 4">
    <name type="scientific">Dictyostelium purpureum</name>
    <name type="common">Slime mold</name>
    <dbReference type="NCBI Taxonomy" id="5786"/>
    <lineage>
        <taxon>Eukaryota</taxon>
        <taxon>Amoebozoa</taxon>
        <taxon>Evosea</taxon>
        <taxon>Eumycetozoa</taxon>
        <taxon>Dictyostelia</taxon>
        <taxon>Dictyosteliales</taxon>
        <taxon>Dictyosteliaceae</taxon>
        <taxon>Dictyostelium</taxon>
    </lineage>
</organism>
<dbReference type="eggNOG" id="KOG0739">
    <property type="taxonomic scope" value="Eukaryota"/>
</dbReference>
<dbReference type="Pfam" id="PF04212">
    <property type="entry name" value="MIT"/>
    <property type="match status" value="1"/>
</dbReference>
<dbReference type="InParanoid" id="F0Z9B7"/>
<dbReference type="RefSeq" id="XP_003284031.1">
    <property type="nucleotide sequence ID" value="XM_003283983.1"/>
</dbReference>
<dbReference type="OrthoDB" id="19553at2759"/>
<sequence length="365" mass="41170">MADTSLLLQKAASLIQQAVAMDSVLNYQEALRLYLTGLDAFMSALKVEKNDRVKQTLKLKMSEYMNRAEELKVLIKKGHIAPAITHVSTQSCHDCPTPKKTVRTIIPPSTQHHILQQQQQQQQQYQPSAPPQYQPSADLVLPSVPTTELPKLSDLDLSEPLPTPPPYNPSAVGTNNNSNNNNNRNLSLVKNKKIINGQIGNSYESLFGDYLNDCQWIKIVDPYIRTRHQIDNLVRLAELVISKCIYKNNLNNPTTPVSKSSASSQKVKIDLLTSSENANQEDELKLVFYQLKDHLSYFNINFNYQFSSTIHDRSIETSNGHLIKLGRGLDIYQKLPNQNSFSGIGSFSQDLRPCLEFSIDIFKLN</sequence>
<dbReference type="AlphaFoldDB" id="F0Z9B7"/>
<dbReference type="InterPro" id="IPR038113">
    <property type="entry name" value="MITD1_C_sf"/>
</dbReference>
<dbReference type="InterPro" id="IPR036181">
    <property type="entry name" value="MIT_dom_sf"/>
</dbReference>
<keyword evidence="4" id="KW-1185">Reference proteome</keyword>
<name>F0Z9B7_DICPU</name>
<dbReference type="EMBL" id="GL870957">
    <property type="protein sequence ID" value="EGC39473.1"/>
    <property type="molecule type" value="Genomic_DNA"/>
</dbReference>
<dbReference type="InterPro" id="IPR032341">
    <property type="entry name" value="MITD1_C"/>
</dbReference>
<feature type="region of interest" description="Disordered" evidence="1">
    <location>
        <begin position="151"/>
        <end position="185"/>
    </location>
</feature>
<dbReference type="KEGG" id="dpp:DICPUDRAFT_45187"/>
<evidence type="ECO:0000313" key="4">
    <source>
        <dbReference type="Proteomes" id="UP000001064"/>
    </source>
</evidence>
<feature type="domain" description="MIT" evidence="2">
    <location>
        <begin position="4"/>
        <end position="82"/>
    </location>
</feature>
<dbReference type="SMART" id="SM00745">
    <property type="entry name" value="MIT"/>
    <property type="match status" value="1"/>
</dbReference>
<feature type="compositionally biased region" description="Low complexity" evidence="1">
    <location>
        <begin position="175"/>
        <end position="185"/>
    </location>
</feature>
<dbReference type="VEuPathDB" id="AmoebaDB:DICPUDRAFT_45187"/>
<dbReference type="eggNOG" id="KOG4509">
    <property type="taxonomic scope" value="Eukaryota"/>
</dbReference>
<dbReference type="Gene3D" id="1.20.58.80">
    <property type="entry name" value="Phosphotransferase system, lactose/cellobiose-type IIA subunit"/>
    <property type="match status" value="1"/>
</dbReference>
<evidence type="ECO:0000256" key="1">
    <source>
        <dbReference type="SAM" id="MobiDB-lite"/>
    </source>
</evidence>
<dbReference type="SUPFAM" id="SSF116846">
    <property type="entry name" value="MIT domain"/>
    <property type="match status" value="1"/>
</dbReference>
<protein>
    <recommendedName>
        <fullName evidence="2">MIT domain-containing protein</fullName>
    </recommendedName>
</protein>
<dbReference type="InterPro" id="IPR007330">
    <property type="entry name" value="MIT_dom"/>
</dbReference>
<dbReference type="Gene3D" id="3.30.870.30">
    <property type="entry name" value="MITD, C-terminal phospholipase D-like domain"/>
    <property type="match status" value="1"/>
</dbReference>
<feature type="region of interest" description="Disordered" evidence="1">
    <location>
        <begin position="111"/>
        <end position="139"/>
    </location>
</feature>
<evidence type="ECO:0000259" key="2">
    <source>
        <dbReference type="SMART" id="SM00745"/>
    </source>
</evidence>
<feature type="compositionally biased region" description="Low complexity" evidence="1">
    <location>
        <begin position="116"/>
        <end position="127"/>
    </location>
</feature>
<reference evidence="4" key="1">
    <citation type="journal article" date="2011" name="Genome Biol.">
        <title>Comparative genomics of the social amoebae Dictyostelium discoideum and Dictyostelium purpureum.</title>
        <authorList>
            <consortium name="US DOE Joint Genome Institute (JGI-PGF)"/>
            <person name="Sucgang R."/>
            <person name="Kuo A."/>
            <person name="Tian X."/>
            <person name="Salerno W."/>
            <person name="Parikh A."/>
            <person name="Feasley C.L."/>
            <person name="Dalin E."/>
            <person name="Tu H."/>
            <person name="Huang E."/>
            <person name="Barry K."/>
            <person name="Lindquist E."/>
            <person name="Shapiro H."/>
            <person name="Bruce D."/>
            <person name="Schmutz J."/>
            <person name="Salamov A."/>
            <person name="Fey P."/>
            <person name="Gaudet P."/>
            <person name="Anjard C."/>
            <person name="Babu M.M."/>
            <person name="Basu S."/>
            <person name="Bushmanova Y."/>
            <person name="van der Wel H."/>
            <person name="Katoh-Kurasawa M."/>
            <person name="Dinh C."/>
            <person name="Coutinho P.M."/>
            <person name="Saito T."/>
            <person name="Elias M."/>
            <person name="Schaap P."/>
            <person name="Kay R.R."/>
            <person name="Henrissat B."/>
            <person name="Eichinger L."/>
            <person name="Rivero F."/>
            <person name="Putnam N.H."/>
            <person name="West C.M."/>
            <person name="Loomis W.F."/>
            <person name="Chisholm R.L."/>
            <person name="Shaulsky G."/>
            <person name="Strassmann J.E."/>
            <person name="Queller D.C."/>
            <person name="Kuspa A."/>
            <person name="Grigoriev I.V."/>
        </authorList>
    </citation>
    <scope>NUCLEOTIDE SEQUENCE [LARGE SCALE GENOMIC DNA]</scope>
    <source>
        <strain evidence="4">QSDP1</strain>
    </source>
</reference>
<accession>F0Z9B7</accession>
<dbReference type="PANTHER" id="PTHR21222">
    <property type="entry name" value="MIT DOMAIN-CONTAINING PROTEIN 1"/>
    <property type="match status" value="1"/>
</dbReference>
<dbReference type="InterPro" id="IPR052817">
    <property type="entry name" value="MIT_domain_contain_protein1"/>
</dbReference>
<proteinExistence type="predicted"/>
<gene>
    <name evidence="3" type="ORF">DICPUDRAFT_45187</name>
</gene>
<evidence type="ECO:0000313" key="3">
    <source>
        <dbReference type="EMBL" id="EGC39473.1"/>
    </source>
</evidence>
<dbReference type="STRING" id="5786.F0Z9B7"/>
<dbReference type="GeneID" id="10509936"/>
<dbReference type="Pfam" id="PF16565">
    <property type="entry name" value="MIT_C"/>
    <property type="match status" value="1"/>
</dbReference>
<dbReference type="OMA" id="YIRTRHQ"/>
<dbReference type="Proteomes" id="UP000001064">
    <property type="component" value="Unassembled WGS sequence"/>
</dbReference>